<evidence type="ECO:0000313" key="2">
    <source>
        <dbReference type="EMBL" id="CDJ69710.1"/>
    </source>
</evidence>
<dbReference type="RefSeq" id="XP_013438176.1">
    <property type="nucleotide sequence ID" value="XM_013582722.1"/>
</dbReference>
<feature type="region of interest" description="Disordered" evidence="1">
    <location>
        <begin position="1"/>
        <end position="112"/>
    </location>
</feature>
<dbReference type="Proteomes" id="UP000030754">
    <property type="component" value="Unassembled WGS sequence"/>
</dbReference>
<feature type="compositionally biased region" description="Basic and acidic residues" evidence="1">
    <location>
        <begin position="837"/>
        <end position="847"/>
    </location>
</feature>
<evidence type="ECO:0000256" key="1">
    <source>
        <dbReference type="SAM" id="MobiDB-lite"/>
    </source>
</evidence>
<name>U6N4S8_9EIME</name>
<reference evidence="2" key="1">
    <citation type="submission" date="2013-10" db="EMBL/GenBank/DDBJ databases">
        <title>Genomic analysis of the causative agents of coccidiosis in chickens.</title>
        <authorList>
            <person name="Reid A.J."/>
            <person name="Blake D."/>
            <person name="Billington K."/>
            <person name="Browne H."/>
            <person name="Dunn M."/>
            <person name="Hung S."/>
            <person name="Kawahara F."/>
            <person name="Miranda-Saavedra D."/>
            <person name="Mourier T."/>
            <person name="Nagra H."/>
            <person name="Otto T.D."/>
            <person name="Rawlings N."/>
            <person name="Sanchez A."/>
            <person name="Sanders M."/>
            <person name="Subramaniam C."/>
            <person name="Tay Y."/>
            <person name="Dear P."/>
            <person name="Doerig C."/>
            <person name="Gruber A."/>
            <person name="Parkinson J."/>
            <person name="Shirley M."/>
            <person name="Wan K.L."/>
            <person name="Berriman M."/>
            <person name="Tomley F."/>
            <person name="Pain A."/>
        </authorList>
    </citation>
    <scope>NUCLEOTIDE SEQUENCE [LARGE SCALE GENOMIC DNA]</scope>
    <source>
        <strain evidence="2">Houghton</strain>
    </source>
</reference>
<feature type="region of interest" description="Disordered" evidence="1">
    <location>
        <begin position="801"/>
        <end position="894"/>
    </location>
</feature>
<accession>U6N4S8</accession>
<evidence type="ECO:0000313" key="3">
    <source>
        <dbReference type="Proteomes" id="UP000030754"/>
    </source>
</evidence>
<keyword evidence="3" id="KW-1185">Reference proteome</keyword>
<dbReference type="VEuPathDB" id="ToxoDB:ENH_00073370"/>
<dbReference type="GeneID" id="25477467"/>
<dbReference type="EMBL" id="HG725774">
    <property type="protein sequence ID" value="CDJ69710.1"/>
    <property type="molecule type" value="Genomic_DNA"/>
</dbReference>
<organism evidence="2 3">
    <name type="scientific">Eimeria necatrix</name>
    <dbReference type="NCBI Taxonomy" id="51315"/>
    <lineage>
        <taxon>Eukaryota</taxon>
        <taxon>Sar</taxon>
        <taxon>Alveolata</taxon>
        <taxon>Apicomplexa</taxon>
        <taxon>Conoidasida</taxon>
        <taxon>Coccidia</taxon>
        <taxon>Eucoccidiorida</taxon>
        <taxon>Eimeriorina</taxon>
        <taxon>Eimeriidae</taxon>
        <taxon>Eimeria</taxon>
    </lineage>
</organism>
<sequence>MEKQDKRPRWTTVVRRGKAAPQREAPAARKRPLPGSEALQRPPPTVLANASSSEQWAAHWPLLPKSQNVGRRAGTETVTQNDCVEPPQRLEEARQQSAMSASTDAEDSPEGLVKSLEETASHGKREPQAAACELENAERQQEQRRELAALASLSNKIQQPQLLQNANLKFSTVNIVCSNPRLYRAERGAAASVFNYSGERAAPGELIHAAQFVLKLLEAKARRDEFMKRADEALLTGPCRGLSNQQEGIHEAATVQSSAPDCTSNPAGQQHALTNEELASSTLQRELQECQIEETAFIDFIPHVLHAFRAVIRRSAAPADAPIYQQVMNLEGFLVDAAANSAAAGGSEPTEQLKAHFPLGNRSAQQLSVQHLNEATTHEDSTLERLDRKHQEFIVQQKELSAQRRVGALACSSIRAPFLVIPSQLPSHSTRLQEILLHPTFPLLFNGQKALKQVKTDSGSATEEQRMEAQQEGQRDFILENHVLHRPHKKELSINPIQRPQSVRSEAAKNFHFGEVTPADRNSGHPYPSLGFFLCPQLDRSIPGALDNHNNQGFSAFPQHFSQTVNTCDVAQAYLDCRRFAPNSGQPDWLQEEAPPTALNASEPSVLHRIAGFSELTASGSVAKDPFGRVWQPSLHEFQTQLCGQLQNRCARQPIPAVLLHHDKSSEEWSRVNAKLGEWMPHQRSLQHLHSLLTIPPPAPGLAAGKLQGWCGSWFWPHSLANLFDQNYISERTEAGGPIVANQQHGKPVWDVHNQDAADWATCKRLFSGVVSASHLHDELHKQDCSSSTQHSGDKELAHLTHSTGDVQLRDDKSSRKLPRAQWERLKQLRQLSAQQREPRTSQHEKQQQTGTQLEVAPRQQQQQRSQKNRQRQRKPQQEQKQPQNTQVAEPLKV</sequence>
<proteinExistence type="predicted"/>
<dbReference type="OrthoDB" id="349982at2759"/>
<gene>
    <name evidence="2" type="ORF">ENH_00073370</name>
</gene>
<dbReference type="AlphaFoldDB" id="U6N4S8"/>
<reference evidence="2" key="2">
    <citation type="submission" date="2013-10" db="EMBL/GenBank/DDBJ databases">
        <authorList>
            <person name="Aslett M."/>
        </authorList>
    </citation>
    <scope>NUCLEOTIDE SEQUENCE [LARGE SCALE GENOMIC DNA]</scope>
    <source>
        <strain evidence="2">Houghton</strain>
    </source>
</reference>
<protein>
    <submittedName>
        <fullName evidence="2">Uncharacterized protein</fullName>
    </submittedName>
</protein>